<accession>A0ACB5SBD4</accession>
<gene>
    <name evidence="1" type="primary">g6545</name>
    <name evidence="1" type="ORF">NpPPO83_00006545</name>
</gene>
<reference evidence="1" key="1">
    <citation type="submission" date="2024-09" db="EMBL/GenBank/DDBJ databases">
        <title>Draft Genome Sequences of Neofusicoccum parvum.</title>
        <authorList>
            <person name="Ashida A."/>
            <person name="Camagna M."/>
            <person name="Tanaka A."/>
            <person name="Takemoto D."/>
        </authorList>
    </citation>
    <scope>NUCLEOTIDE SEQUENCE</scope>
    <source>
        <strain evidence="1">PPO83</strain>
    </source>
</reference>
<evidence type="ECO:0000313" key="1">
    <source>
        <dbReference type="EMBL" id="GME33754.1"/>
    </source>
</evidence>
<dbReference type="EMBL" id="BSXG01000240">
    <property type="protein sequence ID" value="GME33754.1"/>
    <property type="molecule type" value="Genomic_DNA"/>
</dbReference>
<keyword evidence="2" id="KW-1185">Reference proteome</keyword>
<name>A0ACB5SBD4_9PEZI</name>
<dbReference type="Proteomes" id="UP001165186">
    <property type="component" value="Unassembled WGS sequence"/>
</dbReference>
<organism evidence="1 2">
    <name type="scientific">Neofusicoccum parvum</name>
    <dbReference type="NCBI Taxonomy" id="310453"/>
    <lineage>
        <taxon>Eukaryota</taxon>
        <taxon>Fungi</taxon>
        <taxon>Dikarya</taxon>
        <taxon>Ascomycota</taxon>
        <taxon>Pezizomycotina</taxon>
        <taxon>Dothideomycetes</taxon>
        <taxon>Dothideomycetes incertae sedis</taxon>
        <taxon>Botryosphaeriales</taxon>
        <taxon>Botryosphaeriaceae</taxon>
        <taxon>Neofusicoccum</taxon>
    </lineage>
</organism>
<comment type="caution">
    <text evidence="1">The sequence shown here is derived from an EMBL/GenBank/DDBJ whole genome shotgun (WGS) entry which is preliminary data.</text>
</comment>
<proteinExistence type="predicted"/>
<sequence>MDGQSSQDKRHEVRTEIDFDKSNKDGPTTTLVATSRTQSPHTQQLAIDIDGLSWPSKGTRKRMEATEQEKEERLAKLSGAVRTILECTGEDSDREGLLDTPDRYAKALLFFTKGYEESLEEIVNGAIFHEDHDELVVVKDIEIFSLCEHHLVPFTGKPSPFPRFFSRKASPSL</sequence>
<protein>
    <submittedName>
        <fullName evidence="1">Uncharacterized protein LTHEOB_12872</fullName>
    </submittedName>
</protein>
<evidence type="ECO:0000313" key="2">
    <source>
        <dbReference type="Proteomes" id="UP001165186"/>
    </source>
</evidence>